<dbReference type="Proteomes" id="UP001303473">
    <property type="component" value="Unassembled WGS sequence"/>
</dbReference>
<evidence type="ECO:0000313" key="2">
    <source>
        <dbReference type="Proteomes" id="UP001303473"/>
    </source>
</evidence>
<accession>A0AAN6MVU9</accession>
<protein>
    <submittedName>
        <fullName evidence="1">Uncharacterized protein</fullName>
    </submittedName>
</protein>
<organism evidence="1 2">
    <name type="scientific">Diplogelasinospora grovesii</name>
    <dbReference type="NCBI Taxonomy" id="303347"/>
    <lineage>
        <taxon>Eukaryota</taxon>
        <taxon>Fungi</taxon>
        <taxon>Dikarya</taxon>
        <taxon>Ascomycota</taxon>
        <taxon>Pezizomycotina</taxon>
        <taxon>Sordariomycetes</taxon>
        <taxon>Sordariomycetidae</taxon>
        <taxon>Sordariales</taxon>
        <taxon>Diplogelasinosporaceae</taxon>
        <taxon>Diplogelasinospora</taxon>
    </lineage>
</organism>
<name>A0AAN6MVU9_9PEZI</name>
<evidence type="ECO:0000313" key="1">
    <source>
        <dbReference type="EMBL" id="KAK3933806.1"/>
    </source>
</evidence>
<dbReference type="AlphaFoldDB" id="A0AAN6MVU9"/>
<proteinExistence type="predicted"/>
<comment type="caution">
    <text evidence="1">The sequence shown here is derived from an EMBL/GenBank/DDBJ whole genome shotgun (WGS) entry which is preliminary data.</text>
</comment>
<keyword evidence="2" id="KW-1185">Reference proteome</keyword>
<sequence length="111" mass="12234">MCQLIRRRLDCEHSIGSSWEPATANECGYAVQAGVYDMNGQLQRCTGNNSTTATFIEKGHCDNKDCRTKAYKKRGWYCHACGVAVAAVRPGQSSNRTCICGHKSCYKCSSQ</sequence>
<reference evidence="2" key="1">
    <citation type="journal article" date="2023" name="Mol. Phylogenet. Evol.">
        <title>Genome-scale phylogeny and comparative genomics of the fungal order Sordariales.</title>
        <authorList>
            <person name="Hensen N."/>
            <person name="Bonometti L."/>
            <person name="Westerberg I."/>
            <person name="Brannstrom I.O."/>
            <person name="Guillou S."/>
            <person name="Cros-Aarteil S."/>
            <person name="Calhoun S."/>
            <person name="Haridas S."/>
            <person name="Kuo A."/>
            <person name="Mondo S."/>
            <person name="Pangilinan J."/>
            <person name="Riley R."/>
            <person name="LaButti K."/>
            <person name="Andreopoulos B."/>
            <person name="Lipzen A."/>
            <person name="Chen C."/>
            <person name="Yan M."/>
            <person name="Daum C."/>
            <person name="Ng V."/>
            <person name="Clum A."/>
            <person name="Steindorff A."/>
            <person name="Ohm R.A."/>
            <person name="Martin F."/>
            <person name="Silar P."/>
            <person name="Natvig D.O."/>
            <person name="Lalanne C."/>
            <person name="Gautier V."/>
            <person name="Ament-Velasquez S.L."/>
            <person name="Kruys A."/>
            <person name="Hutchinson M.I."/>
            <person name="Powell A.J."/>
            <person name="Barry K."/>
            <person name="Miller A.N."/>
            <person name="Grigoriev I.V."/>
            <person name="Debuchy R."/>
            <person name="Gladieux P."/>
            <person name="Hiltunen Thoren M."/>
            <person name="Johannesson H."/>
        </authorList>
    </citation>
    <scope>NUCLEOTIDE SEQUENCE [LARGE SCALE GENOMIC DNA]</scope>
    <source>
        <strain evidence="2">CBS 340.73</strain>
    </source>
</reference>
<dbReference type="EMBL" id="MU854065">
    <property type="protein sequence ID" value="KAK3933806.1"/>
    <property type="molecule type" value="Genomic_DNA"/>
</dbReference>
<gene>
    <name evidence="1" type="ORF">QBC46DRAFT_401171</name>
</gene>